<protein>
    <submittedName>
        <fullName evidence="1">Uncharacterized protein</fullName>
    </submittedName>
</protein>
<dbReference type="EMBL" id="CP050964">
    <property type="protein sequence ID" value="QIX90585.1"/>
    <property type="molecule type" value="Genomic_DNA"/>
</dbReference>
<accession>A0A829W3B0</accession>
<gene>
    <name evidence="1" type="ORF">Ccl03g_15810</name>
    <name evidence="3" type="ORF">FOC47_08460</name>
    <name evidence="2" type="ORF">G5B26_25940</name>
</gene>
<evidence type="ECO:0000313" key="6">
    <source>
        <dbReference type="Proteomes" id="UP000719916"/>
    </source>
</evidence>
<dbReference type="Proteomes" id="UP000719916">
    <property type="component" value="Unassembled WGS sequence"/>
</dbReference>
<dbReference type="EMBL" id="BJLB01000001">
    <property type="protein sequence ID" value="GEA35868.1"/>
    <property type="molecule type" value="Genomic_DNA"/>
</dbReference>
<reference evidence="2" key="4">
    <citation type="submission" date="2020-02" db="EMBL/GenBank/DDBJ databases">
        <authorList>
            <person name="Littmann E."/>
            <person name="Sorbara M."/>
        </authorList>
    </citation>
    <scope>NUCLEOTIDE SEQUENCE</scope>
    <source>
        <strain evidence="2">MSK.2.26</strain>
    </source>
</reference>
<evidence type="ECO:0000313" key="4">
    <source>
        <dbReference type="Proteomes" id="UP000315200"/>
    </source>
</evidence>
<evidence type="ECO:0000313" key="1">
    <source>
        <dbReference type="EMBL" id="GEA35868.1"/>
    </source>
</evidence>
<dbReference type="Proteomes" id="UP000315200">
    <property type="component" value="Unassembled WGS sequence"/>
</dbReference>
<evidence type="ECO:0000313" key="2">
    <source>
        <dbReference type="EMBL" id="NSJ46906.1"/>
    </source>
</evidence>
<organism evidence="1 4">
    <name type="scientific">Enterocloster clostridioformis</name>
    <dbReference type="NCBI Taxonomy" id="1531"/>
    <lineage>
        <taxon>Bacteria</taxon>
        <taxon>Bacillati</taxon>
        <taxon>Bacillota</taxon>
        <taxon>Clostridia</taxon>
        <taxon>Lachnospirales</taxon>
        <taxon>Lachnospiraceae</taxon>
        <taxon>Enterocloster</taxon>
    </lineage>
</organism>
<dbReference type="RefSeq" id="WP_155418918.1">
    <property type="nucleotide sequence ID" value="NZ_AP031445.1"/>
</dbReference>
<evidence type="ECO:0000313" key="5">
    <source>
        <dbReference type="Proteomes" id="UP000501069"/>
    </source>
</evidence>
<dbReference type="GeneID" id="57961190"/>
<reference evidence="3 5" key="2">
    <citation type="submission" date="2019-11" db="EMBL/GenBank/DDBJ databases">
        <title>FDA dAtabase for Regulatory Grade micrObial Sequences (FDA-ARGOS): Supporting development and validation of Infectious Disease Dx tests.</title>
        <authorList>
            <person name="Turner S."/>
            <person name="Byrd R."/>
            <person name="Tallon L."/>
            <person name="Sadzewicz L."/>
            <person name="Vavikolanu K."/>
            <person name="Mehta A."/>
            <person name="Aluvathingal J."/>
            <person name="Nadendla S."/>
            <person name="Myers T."/>
            <person name="Yan Y."/>
            <person name="Sichtig H."/>
        </authorList>
    </citation>
    <scope>NUCLEOTIDE SEQUENCE [LARGE SCALE GENOMIC DNA]</scope>
    <source>
        <strain evidence="3 5">FDAARGOS_739</strain>
    </source>
</reference>
<dbReference type="EMBL" id="JAAISW010000104">
    <property type="protein sequence ID" value="NSJ46906.1"/>
    <property type="molecule type" value="Genomic_DNA"/>
</dbReference>
<evidence type="ECO:0000313" key="3">
    <source>
        <dbReference type="EMBL" id="QIX90585.1"/>
    </source>
</evidence>
<proteinExistence type="predicted"/>
<dbReference type="Proteomes" id="UP000501069">
    <property type="component" value="Chromosome"/>
</dbReference>
<reference evidence="1 4" key="1">
    <citation type="submission" date="2019-06" db="EMBL/GenBank/DDBJ databases">
        <title>Draft genome sequence of [Clostridium] clostridioforme NBRC 113352.</title>
        <authorList>
            <person name="Miura T."/>
            <person name="Furukawa M."/>
            <person name="Shimamura M."/>
            <person name="Ohyama Y."/>
            <person name="Yamazoe A."/>
            <person name="Kawasaki H."/>
        </authorList>
    </citation>
    <scope>NUCLEOTIDE SEQUENCE [LARGE SCALE GENOMIC DNA]</scope>
    <source>
        <strain evidence="1 4">NBRC 113352</strain>
    </source>
</reference>
<reference evidence="2 6" key="3">
    <citation type="journal article" date="2020" name="Cell Host Microbe">
        <title>Functional and Genomic Variation between Human-Derived Isolates of Lachnospiraceae Reveals Inter- and Intra-Species Diversity.</title>
        <authorList>
            <person name="Sorbara M.T."/>
            <person name="Littmann E.R."/>
            <person name="Fontana E."/>
            <person name="Moody T.U."/>
            <person name="Kohout C.E."/>
            <person name="Gjonbalaj M."/>
            <person name="Eaton V."/>
            <person name="Seok R."/>
            <person name="Leiner I.M."/>
            <person name="Pamer E.G."/>
        </authorList>
    </citation>
    <scope>NUCLEOTIDE SEQUENCE [LARGE SCALE GENOMIC DNA]</scope>
    <source>
        <strain evidence="2 6">MSK.2.26</strain>
    </source>
</reference>
<name>A0A829W3B0_9FIRM</name>
<sequence length="50" mass="5656">MTKKNKGYIIDEKLTINDTVELQTGMGAAVSGFKETHNRKKNFICLLNKL</sequence>
<dbReference type="AlphaFoldDB" id="A0A829W3B0"/>